<sequence>MHMCNCSMFQYFVFATFCSLTRSLTAKFTTGVLVQELINNTLPLPGFKHDDLRWKGSLSLECHRVSSACFNRETGRVTKRHRSGRPLATSHTDDGFIVNSALRNQMINGTQLQAHLTEVRGIQVTSKGT</sequence>
<name>A0ABU7A3P9_9TELE</name>
<comment type="caution">
    <text evidence="2">The sequence shown here is derived from an EMBL/GenBank/DDBJ whole genome shotgun (WGS) entry which is preliminary data.</text>
</comment>
<evidence type="ECO:0000256" key="1">
    <source>
        <dbReference type="SAM" id="SignalP"/>
    </source>
</evidence>
<evidence type="ECO:0008006" key="4">
    <source>
        <dbReference type="Google" id="ProtNLM"/>
    </source>
</evidence>
<gene>
    <name evidence="2" type="ORF">ATANTOWER_001310</name>
</gene>
<keyword evidence="3" id="KW-1185">Reference proteome</keyword>
<proteinExistence type="predicted"/>
<protein>
    <recommendedName>
        <fullName evidence="4">Secreted protein</fullName>
    </recommendedName>
</protein>
<keyword evidence="1" id="KW-0732">Signal</keyword>
<feature type="chain" id="PRO_5046591493" description="Secreted protein" evidence="1">
    <location>
        <begin position="24"/>
        <end position="129"/>
    </location>
</feature>
<feature type="signal peptide" evidence="1">
    <location>
        <begin position="1"/>
        <end position="23"/>
    </location>
</feature>
<dbReference type="Proteomes" id="UP001345963">
    <property type="component" value="Unassembled WGS sequence"/>
</dbReference>
<organism evidence="2 3">
    <name type="scientific">Ataeniobius toweri</name>
    <dbReference type="NCBI Taxonomy" id="208326"/>
    <lineage>
        <taxon>Eukaryota</taxon>
        <taxon>Metazoa</taxon>
        <taxon>Chordata</taxon>
        <taxon>Craniata</taxon>
        <taxon>Vertebrata</taxon>
        <taxon>Euteleostomi</taxon>
        <taxon>Actinopterygii</taxon>
        <taxon>Neopterygii</taxon>
        <taxon>Teleostei</taxon>
        <taxon>Neoteleostei</taxon>
        <taxon>Acanthomorphata</taxon>
        <taxon>Ovalentaria</taxon>
        <taxon>Atherinomorphae</taxon>
        <taxon>Cyprinodontiformes</taxon>
        <taxon>Goodeidae</taxon>
        <taxon>Ataeniobius</taxon>
    </lineage>
</organism>
<evidence type="ECO:0000313" key="2">
    <source>
        <dbReference type="EMBL" id="MED6232706.1"/>
    </source>
</evidence>
<accession>A0ABU7A3P9</accession>
<evidence type="ECO:0000313" key="3">
    <source>
        <dbReference type="Proteomes" id="UP001345963"/>
    </source>
</evidence>
<reference evidence="2 3" key="1">
    <citation type="submission" date="2021-07" db="EMBL/GenBank/DDBJ databases">
        <authorList>
            <person name="Palmer J.M."/>
        </authorList>
    </citation>
    <scope>NUCLEOTIDE SEQUENCE [LARGE SCALE GENOMIC DNA]</scope>
    <source>
        <strain evidence="2 3">AT_MEX2019</strain>
        <tissue evidence="2">Muscle</tissue>
    </source>
</reference>
<dbReference type="EMBL" id="JAHUTI010001131">
    <property type="protein sequence ID" value="MED6232706.1"/>
    <property type="molecule type" value="Genomic_DNA"/>
</dbReference>